<evidence type="ECO:0000313" key="3">
    <source>
        <dbReference type="Proteomes" id="UP001633002"/>
    </source>
</evidence>
<dbReference type="Proteomes" id="UP001633002">
    <property type="component" value="Unassembled WGS sequence"/>
</dbReference>
<protein>
    <submittedName>
        <fullName evidence="2">Uncharacterized protein</fullName>
    </submittedName>
</protein>
<organism evidence="2 3">
    <name type="scientific">Riccia sorocarpa</name>
    <dbReference type="NCBI Taxonomy" id="122646"/>
    <lineage>
        <taxon>Eukaryota</taxon>
        <taxon>Viridiplantae</taxon>
        <taxon>Streptophyta</taxon>
        <taxon>Embryophyta</taxon>
        <taxon>Marchantiophyta</taxon>
        <taxon>Marchantiopsida</taxon>
        <taxon>Marchantiidae</taxon>
        <taxon>Marchantiales</taxon>
        <taxon>Ricciaceae</taxon>
        <taxon>Riccia</taxon>
    </lineage>
</organism>
<keyword evidence="3" id="KW-1185">Reference proteome</keyword>
<evidence type="ECO:0000256" key="1">
    <source>
        <dbReference type="SAM" id="MobiDB-lite"/>
    </source>
</evidence>
<dbReference type="AlphaFoldDB" id="A0ABD3HEG3"/>
<reference evidence="2 3" key="1">
    <citation type="submission" date="2024-09" db="EMBL/GenBank/DDBJ databases">
        <title>Chromosome-scale assembly of Riccia sorocarpa.</title>
        <authorList>
            <person name="Paukszto L."/>
        </authorList>
    </citation>
    <scope>NUCLEOTIDE SEQUENCE [LARGE SCALE GENOMIC DNA]</scope>
    <source>
        <strain evidence="2">LP-2024</strain>
        <tissue evidence="2">Aerial parts of the thallus</tissue>
    </source>
</reference>
<feature type="region of interest" description="Disordered" evidence="1">
    <location>
        <begin position="313"/>
        <end position="403"/>
    </location>
</feature>
<gene>
    <name evidence="2" type="ORF">R1sor_016112</name>
</gene>
<dbReference type="EMBL" id="JBJQOH010000004">
    <property type="protein sequence ID" value="KAL3689803.1"/>
    <property type="molecule type" value="Genomic_DNA"/>
</dbReference>
<sequence>MAAIPAKAVHALVQQLDLAAVENNKELGGDDQMEQEHHAVLLLESLGIHHWLSIQHTFSSKGEEATLTLIRQLHEELPNLLEADSIEDGRADKLAGIIARVLSWTDLNKNSQTQDGADGVNGSCADISSQVKANPLINFSIFSEEEKMNFTEGLDNLNANAAEEKASVNDGGDPYIPIDTPRTIEYRVSGKNGMMWKCANMNNLAPFTLDMWAKLENMWEGEINLCKSNAIQGVIPAKARYMAFLMFLGGEARSAILAQYAFMHTRQMMIQTAMEVFADPTNRTLPEHGDANGVRTIERLIKPACFSDSIISSQIQGGGRRRTRHSNHINLNSAPTRMVPMGRGQRMRGGRQFHGNRPFHHTPGSSSSSSRSFSSSASGFSGSRPDFRSSPLGRRNMSNEFDN</sequence>
<feature type="compositionally biased region" description="Low complexity" evidence="1">
    <location>
        <begin position="365"/>
        <end position="384"/>
    </location>
</feature>
<evidence type="ECO:0000313" key="2">
    <source>
        <dbReference type="EMBL" id="KAL3689803.1"/>
    </source>
</evidence>
<comment type="caution">
    <text evidence="2">The sequence shown here is derived from an EMBL/GenBank/DDBJ whole genome shotgun (WGS) entry which is preliminary data.</text>
</comment>
<proteinExistence type="predicted"/>
<accession>A0ABD3HEG3</accession>
<name>A0ABD3HEG3_9MARC</name>